<dbReference type="Gene3D" id="3.40.50.720">
    <property type="entry name" value="NAD(P)-binding Rossmann-like Domain"/>
    <property type="match status" value="1"/>
</dbReference>
<evidence type="ECO:0000256" key="2">
    <source>
        <dbReference type="ARBA" id="ARBA00022516"/>
    </source>
</evidence>
<evidence type="ECO:0000256" key="3">
    <source>
        <dbReference type="ARBA" id="ARBA00023002"/>
    </source>
</evidence>
<gene>
    <name evidence="9" type="ORF">E6K78_10760</name>
</gene>
<keyword evidence="6" id="KW-0594">Phospholipid biosynthesis</keyword>
<dbReference type="InterPro" id="IPR006168">
    <property type="entry name" value="G3P_DH_NAD-dep"/>
</dbReference>
<dbReference type="PANTHER" id="PTHR11728:SF1">
    <property type="entry name" value="GLYCEROL-3-PHOSPHATE DEHYDROGENASE [NAD(+)] 2, CHLOROPLASTIC"/>
    <property type="match status" value="1"/>
</dbReference>
<evidence type="ECO:0000256" key="4">
    <source>
        <dbReference type="ARBA" id="ARBA00023027"/>
    </source>
</evidence>
<proteinExistence type="inferred from homology"/>
<keyword evidence="5" id="KW-0443">Lipid metabolism</keyword>
<accession>A0A538TI93</accession>
<dbReference type="GO" id="GO:0047952">
    <property type="term" value="F:glycerol-3-phosphate dehydrogenase [NAD(P)+] activity"/>
    <property type="evidence" value="ECO:0007669"/>
    <property type="project" value="UniProtKB-EC"/>
</dbReference>
<feature type="domain" description="Glycerol-3-phosphate dehydrogenase NAD-dependent C-terminal" evidence="8">
    <location>
        <begin position="52"/>
        <end position="192"/>
    </location>
</feature>
<dbReference type="InterPro" id="IPR006109">
    <property type="entry name" value="G3P_DH_NAD-dep_C"/>
</dbReference>
<evidence type="ECO:0000259" key="8">
    <source>
        <dbReference type="Pfam" id="PF07479"/>
    </source>
</evidence>
<sequence length="216" mass="22815">PDPVLLVGPSHAEEVSRGIPTSVVAAARDEARARQVQAVCSTTRFRVYTNTDVAGCEYGAALKNVIAIAAGMCDGLGYGDNTKGALLTRGLDEITRLGVAMGGRRETFYGLTGMGDLITTAMSRHSRNRLVGERLGRGETLASIIGSMVMVAEGVNTASAARALGQRRGIELPLTEQVHEILVEGKSPRDAFETLMSRDLKSEEWKGGAGVVTPEG</sequence>
<keyword evidence="7" id="KW-1208">Phospholipid metabolism</keyword>
<protein>
    <submittedName>
        <fullName evidence="9">NAD(P)H-dependent glycerol-3-phosphate dehydrogenase</fullName>
        <ecNumber evidence="9">1.1.1.94</ecNumber>
    </submittedName>
</protein>
<dbReference type="NCBIfam" id="NF000942">
    <property type="entry name" value="PRK00094.1-4"/>
    <property type="match status" value="1"/>
</dbReference>
<dbReference type="Pfam" id="PF07479">
    <property type="entry name" value="NAD_Gly3P_dh_C"/>
    <property type="match status" value="1"/>
</dbReference>
<keyword evidence="4" id="KW-0520">NAD</keyword>
<organism evidence="9 10">
    <name type="scientific">Eiseniibacteriota bacterium</name>
    <dbReference type="NCBI Taxonomy" id="2212470"/>
    <lineage>
        <taxon>Bacteria</taxon>
        <taxon>Candidatus Eiseniibacteriota</taxon>
    </lineage>
</organism>
<dbReference type="NCBIfam" id="NF000940">
    <property type="entry name" value="PRK00094.1-2"/>
    <property type="match status" value="1"/>
</dbReference>
<evidence type="ECO:0000256" key="5">
    <source>
        <dbReference type="ARBA" id="ARBA00023098"/>
    </source>
</evidence>
<evidence type="ECO:0000256" key="1">
    <source>
        <dbReference type="ARBA" id="ARBA00011009"/>
    </source>
</evidence>
<dbReference type="InterPro" id="IPR008927">
    <property type="entry name" value="6-PGluconate_DH-like_C_sf"/>
</dbReference>
<evidence type="ECO:0000256" key="6">
    <source>
        <dbReference type="ARBA" id="ARBA00023209"/>
    </source>
</evidence>
<dbReference type="EC" id="1.1.1.94" evidence="9"/>
<keyword evidence="3 9" id="KW-0560">Oxidoreductase</keyword>
<evidence type="ECO:0000313" key="10">
    <source>
        <dbReference type="Proteomes" id="UP000316609"/>
    </source>
</evidence>
<dbReference type="InterPro" id="IPR036291">
    <property type="entry name" value="NAD(P)-bd_dom_sf"/>
</dbReference>
<evidence type="ECO:0000256" key="7">
    <source>
        <dbReference type="ARBA" id="ARBA00023264"/>
    </source>
</evidence>
<dbReference type="AlphaFoldDB" id="A0A538TI93"/>
<feature type="non-terminal residue" evidence="9">
    <location>
        <position position="1"/>
    </location>
</feature>
<comment type="similarity">
    <text evidence="1">Belongs to the NAD-dependent glycerol-3-phosphate dehydrogenase family.</text>
</comment>
<dbReference type="SUPFAM" id="SSF51735">
    <property type="entry name" value="NAD(P)-binding Rossmann-fold domains"/>
    <property type="match status" value="1"/>
</dbReference>
<name>A0A538TI93_UNCEI</name>
<dbReference type="GO" id="GO:0006072">
    <property type="term" value="P:glycerol-3-phosphate metabolic process"/>
    <property type="evidence" value="ECO:0007669"/>
    <property type="project" value="InterPro"/>
</dbReference>
<evidence type="ECO:0000313" key="9">
    <source>
        <dbReference type="EMBL" id="TMQ63338.1"/>
    </source>
</evidence>
<dbReference type="SUPFAM" id="SSF48179">
    <property type="entry name" value="6-phosphogluconate dehydrogenase C-terminal domain-like"/>
    <property type="match status" value="1"/>
</dbReference>
<dbReference type="PROSITE" id="PS00957">
    <property type="entry name" value="NAD_G3PDH"/>
    <property type="match status" value="1"/>
</dbReference>
<dbReference type="PANTHER" id="PTHR11728">
    <property type="entry name" value="GLYCEROL-3-PHOSPHATE DEHYDROGENASE"/>
    <property type="match status" value="1"/>
</dbReference>
<dbReference type="PRINTS" id="PR00077">
    <property type="entry name" value="GPDHDRGNASE"/>
</dbReference>
<dbReference type="EMBL" id="VBOY01000111">
    <property type="protein sequence ID" value="TMQ63338.1"/>
    <property type="molecule type" value="Genomic_DNA"/>
</dbReference>
<dbReference type="Gene3D" id="1.10.1040.10">
    <property type="entry name" value="N-(1-d-carboxylethyl)-l-norvaline Dehydrogenase, domain 2"/>
    <property type="match status" value="1"/>
</dbReference>
<dbReference type="FunFam" id="1.10.1040.10:FF:000001">
    <property type="entry name" value="Glycerol-3-phosphate dehydrogenase [NAD(P)+]"/>
    <property type="match status" value="1"/>
</dbReference>
<reference evidence="9 10" key="1">
    <citation type="journal article" date="2019" name="Nat. Microbiol.">
        <title>Mediterranean grassland soil C-N compound turnover is dependent on rainfall and depth, and is mediated by genomically divergent microorganisms.</title>
        <authorList>
            <person name="Diamond S."/>
            <person name="Andeer P.F."/>
            <person name="Li Z."/>
            <person name="Crits-Christoph A."/>
            <person name="Burstein D."/>
            <person name="Anantharaman K."/>
            <person name="Lane K.R."/>
            <person name="Thomas B.C."/>
            <person name="Pan C."/>
            <person name="Northen T.R."/>
            <person name="Banfield J.F."/>
        </authorList>
    </citation>
    <scope>NUCLEOTIDE SEQUENCE [LARGE SCALE GENOMIC DNA]</scope>
    <source>
        <strain evidence="9">WS_8</strain>
    </source>
</reference>
<keyword evidence="2" id="KW-0444">Lipid biosynthesis</keyword>
<dbReference type="Proteomes" id="UP000316609">
    <property type="component" value="Unassembled WGS sequence"/>
</dbReference>
<dbReference type="InterPro" id="IPR013328">
    <property type="entry name" value="6PGD_dom2"/>
</dbReference>
<comment type="caution">
    <text evidence="9">The sequence shown here is derived from an EMBL/GenBank/DDBJ whole genome shotgun (WGS) entry which is preliminary data.</text>
</comment>
<dbReference type="GO" id="GO:0005975">
    <property type="term" value="P:carbohydrate metabolic process"/>
    <property type="evidence" value="ECO:0007669"/>
    <property type="project" value="InterPro"/>
</dbReference>
<dbReference type="GO" id="GO:0005829">
    <property type="term" value="C:cytosol"/>
    <property type="evidence" value="ECO:0007669"/>
    <property type="project" value="TreeGrafter"/>
</dbReference>
<dbReference type="GO" id="GO:0008654">
    <property type="term" value="P:phospholipid biosynthetic process"/>
    <property type="evidence" value="ECO:0007669"/>
    <property type="project" value="UniProtKB-KW"/>
</dbReference>